<dbReference type="GO" id="GO:0006508">
    <property type="term" value="P:proteolysis"/>
    <property type="evidence" value="ECO:0007669"/>
    <property type="project" value="UniProtKB-KW"/>
</dbReference>
<feature type="disulfide bond" evidence="13">
    <location>
        <begin position="23"/>
        <end position="61"/>
    </location>
</feature>
<gene>
    <name evidence="16" type="ORF">AAFF_G00260660</name>
</gene>
<dbReference type="FunFam" id="2.20.100.10:FF:000005">
    <property type="entry name" value="ADAM metallopeptidase with thrombospondin type 1 motif 9"/>
    <property type="match status" value="2"/>
</dbReference>
<dbReference type="Gene3D" id="2.60.120.830">
    <property type="match status" value="1"/>
</dbReference>
<keyword evidence="6" id="KW-0732">Signal</keyword>
<dbReference type="SMART" id="SM00209">
    <property type="entry name" value="TSP1"/>
    <property type="match status" value="7"/>
</dbReference>
<evidence type="ECO:0000259" key="14">
    <source>
        <dbReference type="Pfam" id="PF05986"/>
    </source>
</evidence>
<dbReference type="GO" id="GO:0004222">
    <property type="term" value="F:metalloendopeptidase activity"/>
    <property type="evidence" value="ECO:0007669"/>
    <property type="project" value="TreeGrafter"/>
</dbReference>
<keyword evidence="5" id="KW-0479">Metal-binding</keyword>
<evidence type="ECO:0000256" key="12">
    <source>
        <dbReference type="ARBA" id="ARBA00023180"/>
    </source>
</evidence>
<name>A0AAD7W2U2_9TELE</name>
<dbReference type="PANTHER" id="PTHR13723:SF165">
    <property type="entry name" value="A DISINTEGRIN AND METALLOPROTEINASE WITH THROMBOSPONDIN MOTIFS 20"/>
    <property type="match status" value="1"/>
</dbReference>
<dbReference type="PANTHER" id="PTHR13723">
    <property type="entry name" value="ADAMTS A DISINTEGRIN AND METALLOPROTEASE WITH THROMBOSPONDIN MOTIFS PROTEASE"/>
    <property type="match status" value="1"/>
</dbReference>
<keyword evidence="4" id="KW-0645">Protease</keyword>
<keyword evidence="9" id="KW-0862">Zinc</keyword>
<keyword evidence="17" id="KW-1185">Reference proteome</keyword>
<dbReference type="InterPro" id="IPR000884">
    <property type="entry name" value="TSP1_rpt"/>
</dbReference>
<evidence type="ECO:0000256" key="10">
    <source>
        <dbReference type="ARBA" id="ARBA00023049"/>
    </source>
</evidence>
<dbReference type="PRINTS" id="PR01857">
    <property type="entry name" value="ADAMTSFAMILY"/>
</dbReference>
<evidence type="ECO:0000256" key="9">
    <source>
        <dbReference type="ARBA" id="ARBA00022833"/>
    </source>
</evidence>
<organism evidence="16 17">
    <name type="scientific">Aldrovandia affinis</name>
    <dbReference type="NCBI Taxonomy" id="143900"/>
    <lineage>
        <taxon>Eukaryota</taxon>
        <taxon>Metazoa</taxon>
        <taxon>Chordata</taxon>
        <taxon>Craniata</taxon>
        <taxon>Vertebrata</taxon>
        <taxon>Euteleostomi</taxon>
        <taxon>Actinopterygii</taxon>
        <taxon>Neopterygii</taxon>
        <taxon>Teleostei</taxon>
        <taxon>Notacanthiformes</taxon>
        <taxon>Halosauridae</taxon>
        <taxon>Aldrovandia</taxon>
    </lineage>
</organism>
<feature type="disulfide bond" evidence="13">
    <location>
        <begin position="34"/>
        <end position="46"/>
    </location>
</feature>
<dbReference type="SUPFAM" id="SSF82895">
    <property type="entry name" value="TSP-1 type 1 repeat"/>
    <property type="match status" value="6"/>
</dbReference>
<keyword evidence="10" id="KW-0482">Metalloprotease</keyword>
<keyword evidence="7" id="KW-0677">Repeat</keyword>
<feature type="domain" description="ADAMTS/ADAMTS-like Spacer 1" evidence="14">
    <location>
        <begin position="174"/>
        <end position="290"/>
    </location>
</feature>
<evidence type="ECO:0000259" key="15">
    <source>
        <dbReference type="Pfam" id="PF19236"/>
    </source>
</evidence>
<feature type="domain" description="ADAMTS/ADAMTS-like cysteine-rich" evidence="15">
    <location>
        <begin position="68"/>
        <end position="171"/>
    </location>
</feature>
<evidence type="ECO:0000256" key="7">
    <source>
        <dbReference type="ARBA" id="ARBA00022737"/>
    </source>
</evidence>
<evidence type="ECO:0000256" key="8">
    <source>
        <dbReference type="ARBA" id="ARBA00022801"/>
    </source>
</evidence>
<keyword evidence="8" id="KW-0378">Hydrolase</keyword>
<dbReference type="Pfam" id="PF05986">
    <property type="entry name" value="ADAMTS_spacer1"/>
    <property type="match status" value="1"/>
</dbReference>
<dbReference type="EMBL" id="JAINUG010000355">
    <property type="protein sequence ID" value="KAJ8377406.1"/>
    <property type="molecule type" value="Genomic_DNA"/>
</dbReference>
<dbReference type="Gene3D" id="2.20.100.10">
    <property type="entry name" value="Thrombospondin type-1 (TSP1) repeat"/>
    <property type="match status" value="5"/>
</dbReference>
<dbReference type="InterPro" id="IPR010294">
    <property type="entry name" value="ADAMTS_spacer1"/>
</dbReference>
<accession>A0AAD7W2U2</accession>
<dbReference type="FunFam" id="2.60.120.830:FF:000001">
    <property type="entry name" value="A disintegrin and metalloproteinase with thrombospondin motifs 1"/>
    <property type="match status" value="1"/>
</dbReference>
<protein>
    <recommendedName>
        <fullName evidence="18">A disintegrin and metalloproteinase with thrombospondin motifs 20</fullName>
    </recommendedName>
</protein>
<keyword evidence="3" id="KW-0272">Extracellular matrix</keyword>
<reference evidence="16" key="1">
    <citation type="journal article" date="2023" name="Science">
        <title>Genome structures resolve the early diversification of teleost fishes.</title>
        <authorList>
            <person name="Parey E."/>
            <person name="Louis A."/>
            <person name="Montfort J."/>
            <person name="Bouchez O."/>
            <person name="Roques C."/>
            <person name="Iampietro C."/>
            <person name="Lluch J."/>
            <person name="Castinel A."/>
            <person name="Donnadieu C."/>
            <person name="Desvignes T."/>
            <person name="Floi Bucao C."/>
            <person name="Jouanno E."/>
            <person name="Wen M."/>
            <person name="Mejri S."/>
            <person name="Dirks R."/>
            <person name="Jansen H."/>
            <person name="Henkel C."/>
            <person name="Chen W.J."/>
            <person name="Zahm M."/>
            <person name="Cabau C."/>
            <person name="Klopp C."/>
            <person name="Thompson A.W."/>
            <person name="Robinson-Rechavi M."/>
            <person name="Braasch I."/>
            <person name="Lecointre G."/>
            <person name="Bobe J."/>
            <person name="Postlethwait J.H."/>
            <person name="Berthelot C."/>
            <person name="Roest Crollius H."/>
            <person name="Guiguen Y."/>
        </authorList>
    </citation>
    <scope>NUCLEOTIDE SEQUENCE</scope>
    <source>
        <strain evidence="16">NC1722</strain>
    </source>
</reference>
<keyword evidence="2" id="KW-0964">Secreted</keyword>
<dbReference type="InterPro" id="IPR050439">
    <property type="entry name" value="ADAMTS_ADAMTS-like"/>
</dbReference>
<evidence type="ECO:0000256" key="3">
    <source>
        <dbReference type="ARBA" id="ARBA00022530"/>
    </source>
</evidence>
<evidence type="ECO:0000256" key="1">
    <source>
        <dbReference type="ARBA" id="ARBA00004498"/>
    </source>
</evidence>
<evidence type="ECO:0000313" key="16">
    <source>
        <dbReference type="EMBL" id="KAJ8377406.1"/>
    </source>
</evidence>
<dbReference type="Pfam" id="PF19236">
    <property type="entry name" value="ADAMTS_CR_3"/>
    <property type="match status" value="1"/>
</dbReference>
<dbReference type="Pfam" id="PF00090">
    <property type="entry name" value="TSP_1"/>
    <property type="match status" value="2"/>
</dbReference>
<dbReference type="Pfam" id="PF19030">
    <property type="entry name" value="TSP1_ADAMTS"/>
    <property type="match status" value="7"/>
</dbReference>
<evidence type="ECO:0000256" key="11">
    <source>
        <dbReference type="ARBA" id="ARBA00023157"/>
    </source>
</evidence>
<evidence type="ECO:0000256" key="6">
    <source>
        <dbReference type="ARBA" id="ARBA00022729"/>
    </source>
</evidence>
<keyword evidence="11 13" id="KW-1015">Disulfide bond</keyword>
<dbReference type="FunFam" id="2.20.100.10:FF:000006">
    <property type="entry name" value="A disintegrin and metalloproteinase with thrombospondin motifs 1"/>
    <property type="match status" value="1"/>
</dbReference>
<comment type="caution">
    <text evidence="16">The sequence shown here is derived from an EMBL/GenBank/DDBJ whole genome shotgun (WGS) entry which is preliminary data.</text>
</comment>
<dbReference type="GO" id="GO:0046872">
    <property type="term" value="F:metal ion binding"/>
    <property type="evidence" value="ECO:0007669"/>
    <property type="project" value="UniProtKB-KW"/>
</dbReference>
<evidence type="ECO:0000256" key="5">
    <source>
        <dbReference type="ARBA" id="ARBA00022723"/>
    </source>
</evidence>
<dbReference type="AlphaFoldDB" id="A0AAD7W2U2"/>
<proteinExistence type="predicted"/>
<dbReference type="PROSITE" id="PS50092">
    <property type="entry name" value="TSP1"/>
    <property type="match status" value="6"/>
</dbReference>
<evidence type="ECO:0000256" key="13">
    <source>
        <dbReference type="PIRSR" id="PIRSR613273-3"/>
    </source>
</evidence>
<dbReference type="InterPro" id="IPR045371">
    <property type="entry name" value="ADAMTS_CR_3"/>
</dbReference>
<dbReference type="GO" id="GO:0031012">
    <property type="term" value="C:extracellular matrix"/>
    <property type="evidence" value="ECO:0007669"/>
    <property type="project" value="TreeGrafter"/>
</dbReference>
<evidence type="ECO:0000256" key="2">
    <source>
        <dbReference type="ARBA" id="ARBA00022525"/>
    </source>
</evidence>
<dbReference type="InterPro" id="IPR036383">
    <property type="entry name" value="TSP1_rpt_sf"/>
</dbReference>
<evidence type="ECO:0008006" key="18">
    <source>
        <dbReference type="Google" id="ProtNLM"/>
    </source>
</evidence>
<dbReference type="GO" id="GO:0030198">
    <property type="term" value="P:extracellular matrix organization"/>
    <property type="evidence" value="ECO:0007669"/>
    <property type="project" value="InterPro"/>
</dbReference>
<evidence type="ECO:0000313" key="17">
    <source>
        <dbReference type="Proteomes" id="UP001221898"/>
    </source>
</evidence>
<dbReference type="Proteomes" id="UP001221898">
    <property type="component" value="Unassembled WGS sequence"/>
</dbReference>
<comment type="subcellular location">
    <subcellularLocation>
        <location evidence="1">Secreted</location>
        <location evidence="1">Extracellular space</location>
        <location evidence="1">Extracellular matrix</location>
    </subcellularLocation>
</comment>
<sequence length="906" mass="100491">METWPLHGEWGPWGPYSVCSRSCGGGTRSTARDCNQPEPRNGGRFCVGRRMKFRSCSTEPCPRDRRDFREEQCSHFDGRHFNINGLPPSVRWVPKYSGILMKDRCKLFCRVAGTTAYYQLKDRVVDGTQCGPDTDDICVQGLCRQAGCDHVLNSKARNDKCGVCGGDNSSCRTLAGTFNNAQYGYNIVVRIPAGATNIDIKQVSYSGRPEDDNYLALSDSQNNYLLNGNFVVAMFKKEINFKGTVIEYSGSDTQEEHINCTERIEDELVLQVLCVGNLYNPDVRYSFNIPIEEQEERFVWDPSGPWLDCSRLCQGERSRRVACVRHGDRLVVPDQRCDLSPRPSIETEPCHTDCELRWHVAGQSECSARCGSGFHTQDVRCVRYSLLKRQTQLLESSSCSHLPNPHQTALPRSLPQPGLALRTLCSRTCGRGTRTRDSYCADRLGRRLEDRECAEPPRGPLSEGCGAGTALPGAPATGARQVFCRLKQEKLSDDLCDPTADPGGGALPSPCLRLLAAWGLEGGEHPTVQHRNARCAVTCGRGYRMREVRCVSGVYGEVLDDRECNTATRPRDSQDCEAPPCPQPPPAVITNPPDAPQCQWLHGSWTTCSVSCGGGARDRYVSCRDARGGMAEESCCTHLPRPPESSPCFSACGQWQVGDWAPCSVTCGMGRSTRQVMCSTYHHHQVEQWCDPDQRPGTEQECRAPPCPAGYSPSNHPDNHPGHDSWNVPPTDHQWRTGPWSSCSSTCAAGFQRRAVVCQDTEGRATSRCQERVKPAESKSCDSGPCPRWNHGAWQEVSGTAAPSTRTPCCDSSKRRRFMGRQQTQGTARCYAFMSYVETARIIGPALLEKIKTAGIRLVVCERSDGQRLNQHNCNALDRPTDVERCNEQPCAGGMSWHRRPWSPVR</sequence>
<evidence type="ECO:0000256" key="4">
    <source>
        <dbReference type="ARBA" id="ARBA00022670"/>
    </source>
</evidence>
<keyword evidence="12" id="KW-0325">Glycoprotein</keyword>
<feature type="disulfide bond" evidence="13">
    <location>
        <begin position="19"/>
        <end position="56"/>
    </location>
</feature>
<dbReference type="InterPro" id="IPR013273">
    <property type="entry name" value="ADAMTS/ADAMTS-like"/>
</dbReference>